<dbReference type="EMBL" id="ASGP02000001">
    <property type="protein sequence ID" value="KAH9527458.1"/>
    <property type="molecule type" value="Genomic_DNA"/>
</dbReference>
<feature type="region of interest" description="Disordered" evidence="1">
    <location>
        <begin position="1"/>
        <end position="22"/>
    </location>
</feature>
<evidence type="ECO:0000256" key="1">
    <source>
        <dbReference type="SAM" id="MobiDB-lite"/>
    </source>
</evidence>
<comment type="caution">
    <text evidence="2">The sequence shown here is derived from an EMBL/GenBank/DDBJ whole genome shotgun (WGS) entry which is preliminary data.</text>
</comment>
<proteinExistence type="predicted"/>
<evidence type="ECO:0000313" key="2">
    <source>
        <dbReference type="EMBL" id="KAH9527458.1"/>
    </source>
</evidence>
<gene>
    <name evidence="2" type="ORF">DERF_001470</name>
</gene>
<feature type="compositionally biased region" description="Basic residues" evidence="1">
    <location>
        <begin position="1"/>
        <end position="17"/>
    </location>
</feature>
<evidence type="ECO:0000313" key="3">
    <source>
        <dbReference type="Proteomes" id="UP000790347"/>
    </source>
</evidence>
<reference evidence="2" key="2">
    <citation type="journal article" date="2022" name="Res Sq">
        <title>Comparative Genomics Reveals Insights into the Divergent Evolution of Astigmatic Mites and Household Pest Adaptations.</title>
        <authorList>
            <person name="Xiong Q."/>
            <person name="Wan A.T.-Y."/>
            <person name="Liu X.-Y."/>
            <person name="Fung C.S.-H."/>
            <person name="Xiao X."/>
            <person name="Malainual N."/>
            <person name="Hou J."/>
            <person name="Wang L."/>
            <person name="Wang M."/>
            <person name="Yang K."/>
            <person name="Cui Y."/>
            <person name="Leung E."/>
            <person name="Nong W."/>
            <person name="Shin S.-K."/>
            <person name="Au S."/>
            <person name="Jeong K.Y."/>
            <person name="Chew F.T."/>
            <person name="Hui J."/>
            <person name="Leung T.F."/>
            <person name="Tungtrongchitr A."/>
            <person name="Zhong N."/>
            <person name="Liu Z."/>
            <person name="Tsui S."/>
        </authorList>
    </citation>
    <scope>NUCLEOTIDE SEQUENCE</scope>
    <source>
        <strain evidence="2">Derf</strain>
        <tissue evidence="2">Whole organism</tissue>
    </source>
</reference>
<dbReference type="Proteomes" id="UP000790347">
    <property type="component" value="Unassembled WGS sequence"/>
</dbReference>
<accession>A0A922IAX6</accession>
<organism evidence="2 3">
    <name type="scientific">Dermatophagoides farinae</name>
    <name type="common">American house dust mite</name>
    <dbReference type="NCBI Taxonomy" id="6954"/>
    <lineage>
        <taxon>Eukaryota</taxon>
        <taxon>Metazoa</taxon>
        <taxon>Ecdysozoa</taxon>
        <taxon>Arthropoda</taxon>
        <taxon>Chelicerata</taxon>
        <taxon>Arachnida</taxon>
        <taxon>Acari</taxon>
        <taxon>Acariformes</taxon>
        <taxon>Sarcoptiformes</taxon>
        <taxon>Astigmata</taxon>
        <taxon>Psoroptidia</taxon>
        <taxon>Analgoidea</taxon>
        <taxon>Pyroglyphidae</taxon>
        <taxon>Dermatophagoidinae</taxon>
        <taxon>Dermatophagoides</taxon>
    </lineage>
</organism>
<sequence>MVKTKKNNRKGVKKHAHINSSDNDNIFYCSFDHLDHNHRPTKPKPISSTYEEEKKIGRQYNWIRFFFSSSYLIL</sequence>
<keyword evidence="3" id="KW-1185">Reference proteome</keyword>
<reference evidence="2" key="1">
    <citation type="submission" date="2013-05" db="EMBL/GenBank/DDBJ databases">
        <authorList>
            <person name="Yim A.K.Y."/>
            <person name="Chan T.F."/>
            <person name="Ji K.M."/>
            <person name="Liu X.Y."/>
            <person name="Zhou J.W."/>
            <person name="Li R.Q."/>
            <person name="Yang K.Y."/>
            <person name="Li J."/>
            <person name="Li M."/>
            <person name="Law P.T.W."/>
            <person name="Wu Y.L."/>
            <person name="Cai Z.L."/>
            <person name="Qin H."/>
            <person name="Bao Y."/>
            <person name="Leung R.K.K."/>
            <person name="Ng P.K.S."/>
            <person name="Zou J."/>
            <person name="Zhong X.J."/>
            <person name="Ran P.X."/>
            <person name="Zhong N.S."/>
            <person name="Liu Z.G."/>
            <person name="Tsui S.K.W."/>
        </authorList>
    </citation>
    <scope>NUCLEOTIDE SEQUENCE</scope>
    <source>
        <strain evidence="2">Derf</strain>
        <tissue evidence="2">Whole organism</tissue>
    </source>
</reference>
<dbReference type="AlphaFoldDB" id="A0A922IAX6"/>
<protein>
    <submittedName>
        <fullName evidence="2">Uncharacterized protein</fullName>
    </submittedName>
</protein>
<name>A0A922IAX6_DERFA</name>